<keyword evidence="2" id="KW-1185">Reference proteome</keyword>
<accession>A0A2G9UVS2</accession>
<protein>
    <submittedName>
        <fullName evidence="1">Uncharacterized protein</fullName>
    </submittedName>
</protein>
<evidence type="ECO:0000313" key="2">
    <source>
        <dbReference type="Proteomes" id="UP000230423"/>
    </source>
</evidence>
<sequence length="158" mass="18090">MRSLLSHVPDTNRSLLLFVIFVDYCCFNEDGFSGLPMALLYEDEFVSVNECAVQIKNYHFPSKKVKSIPIEVIRVLWFEEQETCKCSTKIWGKSPDAVYWALDVKRCIPSVTRDKFNVVLDVGQKVRPGFTVTDGGEFMEAMRAVLDYHVIIVDTINL</sequence>
<proteinExistence type="predicted"/>
<name>A0A2G9UVS2_TELCI</name>
<evidence type="ECO:0000313" key="1">
    <source>
        <dbReference type="EMBL" id="PIO74335.1"/>
    </source>
</evidence>
<dbReference type="AlphaFoldDB" id="A0A2G9UVS2"/>
<dbReference type="PANTHER" id="PTHR35373">
    <property type="entry name" value="PROTEIN CBG16894"/>
    <property type="match status" value="1"/>
</dbReference>
<dbReference type="PANTHER" id="PTHR35373:SF4">
    <property type="entry name" value="PEPTIDASE_M16_M DOMAIN-CONTAINING PROTEIN"/>
    <property type="match status" value="1"/>
</dbReference>
<dbReference type="EMBL" id="KZ345298">
    <property type="protein sequence ID" value="PIO74335.1"/>
    <property type="molecule type" value="Genomic_DNA"/>
</dbReference>
<dbReference type="OrthoDB" id="5511455at2759"/>
<reference evidence="1 2" key="1">
    <citation type="submission" date="2015-09" db="EMBL/GenBank/DDBJ databases">
        <title>Draft genome of the parasitic nematode Teladorsagia circumcincta isolate WARC Sus (inbred).</title>
        <authorList>
            <person name="Mitreva M."/>
        </authorList>
    </citation>
    <scope>NUCLEOTIDE SEQUENCE [LARGE SCALE GENOMIC DNA]</scope>
    <source>
        <strain evidence="1 2">S</strain>
    </source>
</reference>
<dbReference type="Proteomes" id="UP000230423">
    <property type="component" value="Unassembled WGS sequence"/>
</dbReference>
<gene>
    <name evidence="1" type="ORF">TELCIR_03664</name>
</gene>
<organism evidence="1 2">
    <name type="scientific">Teladorsagia circumcincta</name>
    <name type="common">Brown stomach worm</name>
    <name type="synonym">Ostertagia circumcincta</name>
    <dbReference type="NCBI Taxonomy" id="45464"/>
    <lineage>
        <taxon>Eukaryota</taxon>
        <taxon>Metazoa</taxon>
        <taxon>Ecdysozoa</taxon>
        <taxon>Nematoda</taxon>
        <taxon>Chromadorea</taxon>
        <taxon>Rhabditida</taxon>
        <taxon>Rhabditina</taxon>
        <taxon>Rhabditomorpha</taxon>
        <taxon>Strongyloidea</taxon>
        <taxon>Trichostrongylidae</taxon>
        <taxon>Teladorsagia</taxon>
    </lineage>
</organism>